<proteinExistence type="predicted"/>
<protein>
    <submittedName>
        <fullName evidence="1">Uncharacterized protein</fullName>
    </submittedName>
</protein>
<sequence length="101" mass="11584">MCVVVADIFYSNASKVLVWGNIKVWVWRYVVISISWQITVSQYRSQVFPSPPTKHNLLCQAKDQQNKATNSWSMNGRNKVGADRPLRLSDIKENINCLLDT</sequence>
<accession>A0A0D2QWE4</accession>
<dbReference type="Gramene" id="KJB62307">
    <property type="protein sequence ID" value="KJB62307"/>
    <property type="gene ID" value="B456_009G410500"/>
</dbReference>
<dbReference type="EMBL" id="CM001748">
    <property type="protein sequence ID" value="KJB62307.1"/>
    <property type="molecule type" value="Genomic_DNA"/>
</dbReference>
<reference evidence="1 2" key="1">
    <citation type="journal article" date="2012" name="Nature">
        <title>Repeated polyploidization of Gossypium genomes and the evolution of spinnable cotton fibres.</title>
        <authorList>
            <person name="Paterson A.H."/>
            <person name="Wendel J.F."/>
            <person name="Gundlach H."/>
            <person name="Guo H."/>
            <person name="Jenkins J."/>
            <person name="Jin D."/>
            <person name="Llewellyn D."/>
            <person name="Showmaker K.C."/>
            <person name="Shu S."/>
            <person name="Udall J."/>
            <person name="Yoo M.J."/>
            <person name="Byers R."/>
            <person name="Chen W."/>
            <person name="Doron-Faigenboim A."/>
            <person name="Duke M.V."/>
            <person name="Gong L."/>
            <person name="Grimwood J."/>
            <person name="Grover C."/>
            <person name="Grupp K."/>
            <person name="Hu G."/>
            <person name="Lee T.H."/>
            <person name="Li J."/>
            <person name="Lin L."/>
            <person name="Liu T."/>
            <person name="Marler B.S."/>
            <person name="Page J.T."/>
            <person name="Roberts A.W."/>
            <person name="Romanel E."/>
            <person name="Sanders W.S."/>
            <person name="Szadkowski E."/>
            <person name="Tan X."/>
            <person name="Tang H."/>
            <person name="Xu C."/>
            <person name="Wang J."/>
            <person name="Wang Z."/>
            <person name="Zhang D."/>
            <person name="Zhang L."/>
            <person name="Ashrafi H."/>
            <person name="Bedon F."/>
            <person name="Bowers J.E."/>
            <person name="Brubaker C.L."/>
            <person name="Chee P.W."/>
            <person name="Das S."/>
            <person name="Gingle A.R."/>
            <person name="Haigler C.H."/>
            <person name="Harker D."/>
            <person name="Hoffmann L.V."/>
            <person name="Hovav R."/>
            <person name="Jones D.C."/>
            <person name="Lemke C."/>
            <person name="Mansoor S."/>
            <person name="ur Rahman M."/>
            <person name="Rainville L.N."/>
            <person name="Rambani A."/>
            <person name="Reddy U.K."/>
            <person name="Rong J.K."/>
            <person name="Saranga Y."/>
            <person name="Scheffler B.E."/>
            <person name="Scheffler J.A."/>
            <person name="Stelly D.M."/>
            <person name="Triplett B.A."/>
            <person name="Van Deynze A."/>
            <person name="Vaslin M.F."/>
            <person name="Waghmare V.N."/>
            <person name="Walford S.A."/>
            <person name="Wright R.J."/>
            <person name="Zaki E.A."/>
            <person name="Zhang T."/>
            <person name="Dennis E.S."/>
            <person name="Mayer K.F."/>
            <person name="Peterson D.G."/>
            <person name="Rokhsar D.S."/>
            <person name="Wang X."/>
            <person name="Schmutz J."/>
        </authorList>
    </citation>
    <scope>NUCLEOTIDE SEQUENCE [LARGE SCALE GENOMIC DNA]</scope>
</reference>
<evidence type="ECO:0000313" key="1">
    <source>
        <dbReference type="EMBL" id="KJB62307.1"/>
    </source>
</evidence>
<gene>
    <name evidence="1" type="ORF">B456_009G410500</name>
</gene>
<organism evidence="1 2">
    <name type="scientific">Gossypium raimondii</name>
    <name type="common">Peruvian cotton</name>
    <name type="synonym">Gossypium klotzschianum subsp. raimondii</name>
    <dbReference type="NCBI Taxonomy" id="29730"/>
    <lineage>
        <taxon>Eukaryota</taxon>
        <taxon>Viridiplantae</taxon>
        <taxon>Streptophyta</taxon>
        <taxon>Embryophyta</taxon>
        <taxon>Tracheophyta</taxon>
        <taxon>Spermatophyta</taxon>
        <taxon>Magnoliopsida</taxon>
        <taxon>eudicotyledons</taxon>
        <taxon>Gunneridae</taxon>
        <taxon>Pentapetalae</taxon>
        <taxon>rosids</taxon>
        <taxon>malvids</taxon>
        <taxon>Malvales</taxon>
        <taxon>Malvaceae</taxon>
        <taxon>Malvoideae</taxon>
        <taxon>Gossypium</taxon>
    </lineage>
</organism>
<dbReference type="Proteomes" id="UP000032304">
    <property type="component" value="Chromosome 9"/>
</dbReference>
<name>A0A0D2QWE4_GOSRA</name>
<keyword evidence="2" id="KW-1185">Reference proteome</keyword>
<evidence type="ECO:0000313" key="2">
    <source>
        <dbReference type="Proteomes" id="UP000032304"/>
    </source>
</evidence>
<dbReference type="AlphaFoldDB" id="A0A0D2QWE4"/>